<dbReference type="RefSeq" id="WP_005582612.1">
    <property type="nucleotide sequence ID" value="NZ_LT669839.1"/>
</dbReference>
<keyword evidence="2" id="KW-1185">Reference proteome</keyword>
<accession>M1YQZ7</accession>
<dbReference type="PROSITE" id="PS51365">
    <property type="entry name" value="RENAL_DIPEPTIDASE_2"/>
    <property type="match status" value="1"/>
</dbReference>
<dbReference type="InterPro" id="IPR032466">
    <property type="entry name" value="Metal_Hydrolase"/>
</dbReference>
<dbReference type="Proteomes" id="UP000245423">
    <property type="component" value="Chromosome 1"/>
</dbReference>
<dbReference type="Pfam" id="PF01244">
    <property type="entry name" value="Peptidase_M19"/>
    <property type="match status" value="1"/>
</dbReference>
<name>M1YQZ7_9FIRM</name>
<protein>
    <recommendedName>
        <fullName evidence="3">Membrane dipeptidase</fullName>
    </recommendedName>
</protein>
<dbReference type="Gene3D" id="3.20.20.140">
    <property type="entry name" value="Metal-dependent hydrolases"/>
    <property type="match status" value="1"/>
</dbReference>
<dbReference type="SUPFAM" id="SSF51556">
    <property type="entry name" value="Metallo-dependent hydrolases"/>
    <property type="match status" value="1"/>
</dbReference>
<dbReference type="InterPro" id="IPR008257">
    <property type="entry name" value="Pept_M19"/>
</dbReference>
<proteinExistence type="predicted"/>
<dbReference type="AlphaFoldDB" id="M1YQZ7"/>
<dbReference type="PANTHER" id="PTHR10443:SF12">
    <property type="entry name" value="DIPEPTIDASE"/>
    <property type="match status" value="1"/>
</dbReference>
<organism evidence="1 2">
    <name type="scientific">[Clostridium] ultunense Esp</name>
    <dbReference type="NCBI Taxonomy" id="1288971"/>
    <lineage>
        <taxon>Bacteria</taxon>
        <taxon>Bacillati</taxon>
        <taxon>Bacillota</taxon>
        <taxon>Tissierellia</taxon>
        <taxon>Tissierellales</taxon>
        <taxon>Tepidimicrobiaceae</taxon>
        <taxon>Schnuerera</taxon>
    </lineage>
</organism>
<evidence type="ECO:0000313" key="1">
    <source>
        <dbReference type="EMBL" id="SHD76453.1"/>
    </source>
</evidence>
<dbReference type="EMBL" id="LT669839">
    <property type="protein sequence ID" value="SHD76453.1"/>
    <property type="molecule type" value="Genomic_DNA"/>
</dbReference>
<dbReference type="GO" id="GO:0006508">
    <property type="term" value="P:proteolysis"/>
    <property type="evidence" value="ECO:0007669"/>
    <property type="project" value="InterPro"/>
</dbReference>
<dbReference type="PANTHER" id="PTHR10443">
    <property type="entry name" value="MICROSOMAL DIPEPTIDASE"/>
    <property type="match status" value="1"/>
</dbReference>
<evidence type="ECO:0000313" key="2">
    <source>
        <dbReference type="Proteomes" id="UP000245423"/>
    </source>
</evidence>
<gene>
    <name evidence="1" type="ORF">CUESP1_1078</name>
</gene>
<reference evidence="1 2" key="1">
    <citation type="submission" date="2016-11" db="EMBL/GenBank/DDBJ databases">
        <authorList>
            <person name="Manzoor S."/>
        </authorList>
    </citation>
    <scope>NUCLEOTIDE SEQUENCE [LARGE SCALE GENOMIC DNA]</scope>
    <source>
        <strain evidence="1">Clostridium ultunense strain Esp</strain>
    </source>
</reference>
<sequence length="259" mass="29308">MSAEIMENLDILKIVKNTKDFDQALAEGKLAVVIGMEGLSGIGNRVNLINALYLLGVRHMSLTWNEENPLATGVRGNPNRGLTEKGIQAVKLMEKLGIIIDLAHANDKTFWDVYENTTGPIVNSHSNSRALCNVPRNISDEQIRAISERGGLVGLNSFNEFVHIDRDKQDIHHLANHLDHMVEIAGIEHVSFGFDFFHYLKTDTIDSFVEDVNIGTKGFETIERIPDFIDILYSRGYTKEDIEKISYKNYYRLMEEVLD</sequence>
<evidence type="ECO:0008006" key="3">
    <source>
        <dbReference type="Google" id="ProtNLM"/>
    </source>
</evidence>
<dbReference type="GO" id="GO:0070573">
    <property type="term" value="F:metallodipeptidase activity"/>
    <property type="evidence" value="ECO:0007669"/>
    <property type="project" value="InterPro"/>
</dbReference>
<dbReference type="HOGENOM" id="CLU_031404_2_1_9"/>